<dbReference type="Proteomes" id="UP000186559">
    <property type="component" value="Chromosome"/>
</dbReference>
<keyword evidence="11" id="KW-1185">Reference proteome</keyword>
<dbReference type="Pfam" id="PF07568">
    <property type="entry name" value="HisKA_2"/>
    <property type="match status" value="1"/>
</dbReference>
<sequence length="599" mass="65688">MTHADGSRLRPMGLAARMILFLTLALVPIGVVAYFQTAKLQQETRLRSQLSLVALTEAAALGERETILRALGSAQALGATVGQALLETGDTEACGRRLATYLETSPGYSFVTVLTADGRLPCTSRGEELDIADFQHLSGLLEEPRSVAYLNREGPLSNRSVIVVGEPFFTDGELAGYMLLSVPSALLPRDEGRNAQSPQAPEDFRDIVFFNNRGEVLSSRAGLDDVADLLPADLELRSLIGGGAQSFAARSADGETRVYAAAPLVPGMVHALGVWNHDNAEAEAITVSNVAKALPLLMWAASVIVAFLAVNRLVIRHIKRLSRRMRTFARTRRIPEHRSTLVMPAELADMEDDFLDMADGILRDEAQQENALREKTILLKEVHHRVKNNLQLISSIMNMQIRQSRERETRFVLHRLQDRIRSLATIHRNLYQTEDLGHVNAGVLLTDLVQQMTQMIEISGRAVQVERDLADIEVVPDQAVPLSLLTAEALTNALKYGAAPDGDAQARVMVSFRHDGQGNAVLEIRNSAGPEGRTSDDEDLEVEPAGLGARLIQAFATQLGGRLEQGREDGEYVVHVHFQLTDFEPDETVPTEVPNVPDF</sequence>
<feature type="transmembrane region" description="Helical" evidence="8">
    <location>
        <begin position="12"/>
        <end position="35"/>
    </location>
</feature>
<keyword evidence="7" id="KW-0067">ATP-binding</keyword>
<evidence type="ECO:0000256" key="3">
    <source>
        <dbReference type="ARBA" id="ARBA00022553"/>
    </source>
</evidence>
<dbReference type="InterPro" id="IPR036890">
    <property type="entry name" value="HATPase_C_sf"/>
</dbReference>
<evidence type="ECO:0000259" key="9">
    <source>
        <dbReference type="Pfam" id="PF07568"/>
    </source>
</evidence>
<dbReference type="Gene3D" id="3.30.450.20">
    <property type="entry name" value="PAS domain"/>
    <property type="match status" value="2"/>
</dbReference>
<feature type="transmembrane region" description="Helical" evidence="8">
    <location>
        <begin position="296"/>
        <end position="315"/>
    </location>
</feature>
<accession>A0A1U7DB18</accession>
<evidence type="ECO:0000256" key="6">
    <source>
        <dbReference type="ARBA" id="ARBA00022777"/>
    </source>
</evidence>
<keyword evidence="4" id="KW-0808">Transferase</keyword>
<evidence type="ECO:0000256" key="5">
    <source>
        <dbReference type="ARBA" id="ARBA00022741"/>
    </source>
</evidence>
<evidence type="ECO:0000256" key="7">
    <source>
        <dbReference type="ARBA" id="ARBA00022840"/>
    </source>
</evidence>
<keyword evidence="8" id="KW-0472">Membrane</keyword>
<dbReference type="EMBL" id="CP014796">
    <property type="protein sequence ID" value="APX25364.1"/>
    <property type="molecule type" value="Genomic_DNA"/>
</dbReference>
<dbReference type="KEGG" id="tpro:Ga0080559_TMP4568"/>
<dbReference type="PANTHER" id="PTHR41523:SF8">
    <property type="entry name" value="ETHYLENE RESPONSE SENSOR PROTEIN"/>
    <property type="match status" value="1"/>
</dbReference>
<evidence type="ECO:0000256" key="1">
    <source>
        <dbReference type="ARBA" id="ARBA00000085"/>
    </source>
</evidence>
<dbReference type="RefSeq" id="WP_076624949.1">
    <property type="nucleotide sequence ID" value="NZ_BMEW01000014.1"/>
</dbReference>
<dbReference type="PANTHER" id="PTHR41523">
    <property type="entry name" value="TWO-COMPONENT SYSTEM SENSOR PROTEIN"/>
    <property type="match status" value="1"/>
</dbReference>
<dbReference type="InterPro" id="IPR011495">
    <property type="entry name" value="Sig_transdc_His_kin_sub2_dim/P"/>
</dbReference>
<dbReference type="Gene3D" id="3.30.565.10">
    <property type="entry name" value="Histidine kinase-like ATPase, C-terminal domain"/>
    <property type="match status" value="1"/>
</dbReference>
<protein>
    <recommendedName>
        <fullName evidence="2">histidine kinase</fullName>
        <ecNumber evidence="2">2.7.13.3</ecNumber>
    </recommendedName>
</protein>
<keyword evidence="8" id="KW-0812">Transmembrane</keyword>
<keyword evidence="3" id="KW-0597">Phosphoprotein</keyword>
<evidence type="ECO:0000256" key="8">
    <source>
        <dbReference type="SAM" id="Phobius"/>
    </source>
</evidence>
<keyword evidence="5" id="KW-0547">Nucleotide-binding</keyword>
<proteinExistence type="predicted"/>
<gene>
    <name evidence="10" type="ORF">Ga0080559_TMP4568</name>
</gene>
<feature type="domain" description="Signal transduction histidine kinase subgroup 2 dimerisation and phosphoacceptor" evidence="9">
    <location>
        <begin position="381"/>
        <end position="455"/>
    </location>
</feature>
<dbReference type="STRING" id="1229727.Ga0080559_TMP4568"/>
<dbReference type="AlphaFoldDB" id="A0A1U7DB18"/>
<dbReference type="EC" id="2.7.13.3" evidence="2"/>
<evidence type="ECO:0000256" key="2">
    <source>
        <dbReference type="ARBA" id="ARBA00012438"/>
    </source>
</evidence>
<evidence type="ECO:0000256" key="4">
    <source>
        <dbReference type="ARBA" id="ARBA00022679"/>
    </source>
</evidence>
<name>A0A1U7DB18_9RHOB</name>
<evidence type="ECO:0000313" key="11">
    <source>
        <dbReference type="Proteomes" id="UP000186559"/>
    </source>
</evidence>
<keyword evidence="6 10" id="KW-0418">Kinase</keyword>
<keyword evidence="8" id="KW-1133">Transmembrane helix</keyword>
<dbReference type="GO" id="GO:0004673">
    <property type="term" value="F:protein histidine kinase activity"/>
    <property type="evidence" value="ECO:0007669"/>
    <property type="project" value="UniProtKB-EC"/>
</dbReference>
<evidence type="ECO:0000313" key="10">
    <source>
        <dbReference type="EMBL" id="APX25364.1"/>
    </source>
</evidence>
<comment type="catalytic activity">
    <reaction evidence="1">
        <text>ATP + protein L-histidine = ADP + protein N-phospho-L-histidine.</text>
        <dbReference type="EC" id="2.7.13.3"/>
    </reaction>
</comment>
<organism evidence="10 11">
    <name type="scientific">Salipiger profundus</name>
    <dbReference type="NCBI Taxonomy" id="1229727"/>
    <lineage>
        <taxon>Bacteria</taxon>
        <taxon>Pseudomonadati</taxon>
        <taxon>Pseudomonadota</taxon>
        <taxon>Alphaproteobacteria</taxon>
        <taxon>Rhodobacterales</taxon>
        <taxon>Roseobacteraceae</taxon>
        <taxon>Salipiger</taxon>
    </lineage>
</organism>
<dbReference type="GO" id="GO:0005524">
    <property type="term" value="F:ATP binding"/>
    <property type="evidence" value="ECO:0007669"/>
    <property type="project" value="UniProtKB-KW"/>
</dbReference>
<dbReference type="SUPFAM" id="SSF55874">
    <property type="entry name" value="ATPase domain of HSP90 chaperone/DNA topoisomerase II/histidine kinase"/>
    <property type="match status" value="1"/>
</dbReference>
<reference evidence="10 11" key="1">
    <citation type="submission" date="2016-03" db="EMBL/GenBank/DDBJ databases">
        <title>Deep-sea bacteria in the southern Pacific.</title>
        <authorList>
            <person name="Tang K."/>
        </authorList>
    </citation>
    <scope>NUCLEOTIDE SEQUENCE [LARGE SCALE GENOMIC DNA]</scope>
    <source>
        <strain evidence="10 11">JLT2016</strain>
    </source>
</reference>
<dbReference type="OrthoDB" id="9767435at2"/>